<reference evidence="1 2" key="1">
    <citation type="journal article" date="2024" name="G3 (Bethesda)">
        <title>Genome assembly of Hibiscus sabdariffa L. provides insights into metabolisms of medicinal natural products.</title>
        <authorList>
            <person name="Kim T."/>
        </authorList>
    </citation>
    <scope>NUCLEOTIDE SEQUENCE [LARGE SCALE GENOMIC DNA]</scope>
    <source>
        <strain evidence="1">TK-2024</strain>
        <tissue evidence="1">Old leaves</tissue>
    </source>
</reference>
<keyword evidence="2" id="KW-1185">Reference proteome</keyword>
<organism evidence="1 2">
    <name type="scientific">Hibiscus sabdariffa</name>
    <name type="common">roselle</name>
    <dbReference type="NCBI Taxonomy" id="183260"/>
    <lineage>
        <taxon>Eukaryota</taxon>
        <taxon>Viridiplantae</taxon>
        <taxon>Streptophyta</taxon>
        <taxon>Embryophyta</taxon>
        <taxon>Tracheophyta</taxon>
        <taxon>Spermatophyta</taxon>
        <taxon>Magnoliopsida</taxon>
        <taxon>eudicotyledons</taxon>
        <taxon>Gunneridae</taxon>
        <taxon>Pentapetalae</taxon>
        <taxon>rosids</taxon>
        <taxon>malvids</taxon>
        <taxon>Malvales</taxon>
        <taxon>Malvaceae</taxon>
        <taxon>Malvoideae</taxon>
        <taxon>Hibiscus</taxon>
    </lineage>
</organism>
<dbReference type="Proteomes" id="UP001472677">
    <property type="component" value="Unassembled WGS sequence"/>
</dbReference>
<evidence type="ECO:0000313" key="1">
    <source>
        <dbReference type="EMBL" id="KAK8513316.1"/>
    </source>
</evidence>
<dbReference type="EMBL" id="JBBPBM010000069">
    <property type="protein sequence ID" value="KAK8513316.1"/>
    <property type="molecule type" value="Genomic_DNA"/>
</dbReference>
<sequence>MAATIASKSSFLRPIIRTATKIPFSVPNPSLRSNFTLHQTRISPFSLSRVNRRHFIYLSYKPGEGSESLTSRIFRSKKVKGRFANYLSPI</sequence>
<accession>A0ABR2C1Q9</accession>
<protein>
    <submittedName>
        <fullName evidence="1">Uncharacterized protein</fullName>
    </submittedName>
</protein>
<comment type="caution">
    <text evidence="1">The sequence shown here is derived from an EMBL/GenBank/DDBJ whole genome shotgun (WGS) entry which is preliminary data.</text>
</comment>
<gene>
    <name evidence="1" type="ORF">V6N12_052513</name>
</gene>
<name>A0ABR2C1Q9_9ROSI</name>
<proteinExistence type="predicted"/>
<evidence type="ECO:0000313" key="2">
    <source>
        <dbReference type="Proteomes" id="UP001472677"/>
    </source>
</evidence>